<feature type="region of interest" description="Disordered" evidence="1">
    <location>
        <begin position="87"/>
        <end position="142"/>
    </location>
</feature>
<reference evidence="2" key="1">
    <citation type="submission" date="2022-06" db="EMBL/GenBank/DDBJ databases">
        <title>Uncovering the hologenomic basis of an extraordinary plant invasion.</title>
        <authorList>
            <person name="Bieker V.C."/>
            <person name="Martin M.D."/>
            <person name="Gilbert T."/>
            <person name="Hodgins K."/>
            <person name="Battlay P."/>
            <person name="Petersen B."/>
            <person name="Wilson J."/>
        </authorList>
    </citation>
    <scope>NUCLEOTIDE SEQUENCE</scope>
    <source>
        <strain evidence="2">AA19_3_7</strain>
        <tissue evidence="2">Leaf</tissue>
    </source>
</reference>
<sequence length="229" mass="24504">SHRRRHRKTTGDVTGKNTEGDVTGKPPETSGRSATDPDQSETCSTIRIKANPSPSFIHANFHTYGTTTQHLAYLASPLSSGSPYLSVFFGSNDDEDSGDREIDKEPNQEGSPELISFDGEHGGGGGGGGSPPLQSRTVGRSSTTPLGCCTRCLDGLIRERKAPSLSLSQTYGGWFKVANSSEKGLRASVDVRRRAHLIGILVGLEVDSVVTIRLHIQVASQRRALDKDS</sequence>
<evidence type="ECO:0000256" key="1">
    <source>
        <dbReference type="SAM" id="MobiDB-lite"/>
    </source>
</evidence>
<feature type="region of interest" description="Disordered" evidence="1">
    <location>
        <begin position="1"/>
        <end position="42"/>
    </location>
</feature>
<keyword evidence="3" id="KW-1185">Reference proteome</keyword>
<protein>
    <submittedName>
        <fullName evidence="2">Uncharacterized protein</fullName>
    </submittedName>
</protein>
<dbReference type="EMBL" id="JAMZMK010007620">
    <property type="protein sequence ID" value="KAI7743949.1"/>
    <property type="molecule type" value="Genomic_DNA"/>
</dbReference>
<evidence type="ECO:0000313" key="3">
    <source>
        <dbReference type="Proteomes" id="UP001206925"/>
    </source>
</evidence>
<accession>A0AAD5GK29</accession>
<comment type="caution">
    <text evidence="2">The sequence shown here is derived from an EMBL/GenBank/DDBJ whole genome shotgun (WGS) entry which is preliminary data.</text>
</comment>
<proteinExistence type="predicted"/>
<dbReference type="AlphaFoldDB" id="A0AAD5GK29"/>
<feature type="compositionally biased region" description="Polar residues" evidence="1">
    <location>
        <begin position="132"/>
        <end position="142"/>
    </location>
</feature>
<evidence type="ECO:0000313" key="2">
    <source>
        <dbReference type="EMBL" id="KAI7743949.1"/>
    </source>
</evidence>
<name>A0AAD5GK29_AMBAR</name>
<organism evidence="2 3">
    <name type="scientific">Ambrosia artemisiifolia</name>
    <name type="common">Common ragweed</name>
    <dbReference type="NCBI Taxonomy" id="4212"/>
    <lineage>
        <taxon>Eukaryota</taxon>
        <taxon>Viridiplantae</taxon>
        <taxon>Streptophyta</taxon>
        <taxon>Embryophyta</taxon>
        <taxon>Tracheophyta</taxon>
        <taxon>Spermatophyta</taxon>
        <taxon>Magnoliopsida</taxon>
        <taxon>eudicotyledons</taxon>
        <taxon>Gunneridae</taxon>
        <taxon>Pentapetalae</taxon>
        <taxon>asterids</taxon>
        <taxon>campanulids</taxon>
        <taxon>Asterales</taxon>
        <taxon>Asteraceae</taxon>
        <taxon>Asteroideae</taxon>
        <taxon>Heliantheae alliance</taxon>
        <taxon>Heliantheae</taxon>
        <taxon>Ambrosia</taxon>
    </lineage>
</organism>
<feature type="compositionally biased region" description="Polar residues" evidence="1">
    <location>
        <begin position="30"/>
        <end position="42"/>
    </location>
</feature>
<feature type="non-terminal residue" evidence="2">
    <location>
        <position position="229"/>
    </location>
</feature>
<dbReference type="Proteomes" id="UP001206925">
    <property type="component" value="Unassembled WGS sequence"/>
</dbReference>
<gene>
    <name evidence="2" type="ORF">M8C21_031527</name>
</gene>